<keyword evidence="2" id="KW-0732">Signal</keyword>
<evidence type="ECO:0000256" key="2">
    <source>
        <dbReference type="SAM" id="SignalP"/>
    </source>
</evidence>
<evidence type="ECO:0000313" key="4">
    <source>
        <dbReference type="Proteomes" id="UP000326939"/>
    </source>
</evidence>
<name>A0A5N5P2P9_9ROSI</name>
<gene>
    <name evidence="3" type="ORF">DKX38_001274</name>
</gene>
<sequence>MMKNWRRVELVVTLLVCILGCVKGATDPNDDRFACADFFDTSAFLVPLFLFLFFVASSSLFGFVAAAYDIRTTKDTAFDAFPDFAFLV</sequence>
<proteinExistence type="predicted"/>
<comment type="caution">
    <text evidence="3">The sequence shown here is derived from an EMBL/GenBank/DDBJ whole genome shotgun (WGS) entry which is preliminary data.</text>
</comment>
<keyword evidence="1" id="KW-0812">Transmembrane</keyword>
<feature type="chain" id="PRO_5024320884" description="CASP-like protein" evidence="2">
    <location>
        <begin position="25"/>
        <end position="88"/>
    </location>
</feature>
<protein>
    <recommendedName>
        <fullName evidence="5">CASP-like protein</fullName>
    </recommendedName>
</protein>
<organism evidence="3 4">
    <name type="scientific">Salix brachista</name>
    <dbReference type="NCBI Taxonomy" id="2182728"/>
    <lineage>
        <taxon>Eukaryota</taxon>
        <taxon>Viridiplantae</taxon>
        <taxon>Streptophyta</taxon>
        <taxon>Embryophyta</taxon>
        <taxon>Tracheophyta</taxon>
        <taxon>Spermatophyta</taxon>
        <taxon>Magnoliopsida</taxon>
        <taxon>eudicotyledons</taxon>
        <taxon>Gunneridae</taxon>
        <taxon>Pentapetalae</taxon>
        <taxon>rosids</taxon>
        <taxon>fabids</taxon>
        <taxon>Malpighiales</taxon>
        <taxon>Salicaceae</taxon>
        <taxon>Saliceae</taxon>
        <taxon>Salix</taxon>
    </lineage>
</organism>
<dbReference type="Proteomes" id="UP000326939">
    <property type="component" value="Chromosome 1"/>
</dbReference>
<dbReference type="AlphaFoldDB" id="A0A5N5P2P9"/>
<reference evidence="4" key="1">
    <citation type="journal article" date="2019" name="Gigascience">
        <title>De novo genome assembly of the endangered Acer yangbiense, a plant species with extremely small populations endemic to Yunnan Province, China.</title>
        <authorList>
            <person name="Yang J."/>
            <person name="Wariss H.M."/>
            <person name="Tao L."/>
            <person name="Zhang R."/>
            <person name="Yun Q."/>
            <person name="Hollingsworth P."/>
            <person name="Dao Z."/>
            <person name="Luo G."/>
            <person name="Guo H."/>
            <person name="Ma Y."/>
            <person name="Sun W."/>
        </authorList>
    </citation>
    <scope>NUCLEOTIDE SEQUENCE [LARGE SCALE GENOMIC DNA]</scope>
    <source>
        <strain evidence="4">cv. br00</strain>
    </source>
</reference>
<keyword evidence="4" id="KW-1185">Reference proteome</keyword>
<dbReference type="EMBL" id="VDCV01000001">
    <property type="protein sequence ID" value="KAB5574080.1"/>
    <property type="molecule type" value="Genomic_DNA"/>
</dbReference>
<keyword evidence="1" id="KW-1133">Transmembrane helix</keyword>
<evidence type="ECO:0008006" key="5">
    <source>
        <dbReference type="Google" id="ProtNLM"/>
    </source>
</evidence>
<keyword evidence="1" id="KW-0472">Membrane</keyword>
<evidence type="ECO:0000313" key="3">
    <source>
        <dbReference type="EMBL" id="KAB5574080.1"/>
    </source>
</evidence>
<feature type="signal peptide" evidence="2">
    <location>
        <begin position="1"/>
        <end position="24"/>
    </location>
</feature>
<evidence type="ECO:0000256" key="1">
    <source>
        <dbReference type="SAM" id="Phobius"/>
    </source>
</evidence>
<feature type="transmembrane region" description="Helical" evidence="1">
    <location>
        <begin position="48"/>
        <end position="68"/>
    </location>
</feature>
<accession>A0A5N5P2P9</accession>